<dbReference type="InterPro" id="IPR038922">
    <property type="entry name" value="HYPK_UBA"/>
</dbReference>
<dbReference type="Proteomes" id="UP000294933">
    <property type="component" value="Unassembled WGS sequence"/>
</dbReference>
<evidence type="ECO:0000313" key="3">
    <source>
        <dbReference type="Proteomes" id="UP000294933"/>
    </source>
</evidence>
<organism evidence="2 3">
    <name type="scientific">Rickenella mellea</name>
    <dbReference type="NCBI Taxonomy" id="50990"/>
    <lineage>
        <taxon>Eukaryota</taxon>
        <taxon>Fungi</taxon>
        <taxon>Dikarya</taxon>
        <taxon>Basidiomycota</taxon>
        <taxon>Agaricomycotina</taxon>
        <taxon>Agaricomycetes</taxon>
        <taxon>Hymenochaetales</taxon>
        <taxon>Rickenellaceae</taxon>
        <taxon>Rickenella</taxon>
    </lineage>
</organism>
<name>A0A4Y7QB63_9AGAM</name>
<dbReference type="CDD" id="cd14361">
    <property type="entry name" value="UBA_HYPK"/>
    <property type="match status" value="1"/>
</dbReference>
<gene>
    <name evidence="2" type="ORF">BD410DRAFT_785646</name>
</gene>
<protein>
    <recommendedName>
        <fullName evidence="1">Nascent polypeptide-associated complex subunit alpha-like UBA domain-containing protein</fullName>
    </recommendedName>
</protein>
<dbReference type="VEuPathDB" id="FungiDB:BD410DRAFT_785646"/>
<reference evidence="2 3" key="1">
    <citation type="submission" date="2018-06" db="EMBL/GenBank/DDBJ databases">
        <title>A transcriptomic atlas of mushroom development highlights an independent origin of complex multicellularity.</title>
        <authorList>
            <consortium name="DOE Joint Genome Institute"/>
            <person name="Krizsan K."/>
            <person name="Almasi E."/>
            <person name="Merenyi Z."/>
            <person name="Sahu N."/>
            <person name="Viragh M."/>
            <person name="Koszo T."/>
            <person name="Mondo S."/>
            <person name="Kiss B."/>
            <person name="Balint B."/>
            <person name="Kues U."/>
            <person name="Barry K."/>
            <person name="Hegedus J.C."/>
            <person name="Henrissat B."/>
            <person name="Johnson J."/>
            <person name="Lipzen A."/>
            <person name="Ohm R."/>
            <person name="Nagy I."/>
            <person name="Pangilinan J."/>
            <person name="Yan J."/>
            <person name="Xiong Y."/>
            <person name="Grigoriev I.V."/>
            <person name="Hibbett D.S."/>
            <person name="Nagy L.G."/>
        </authorList>
    </citation>
    <scope>NUCLEOTIDE SEQUENCE [LARGE SCALE GENOMIC DNA]</scope>
    <source>
        <strain evidence="2 3">SZMC22713</strain>
    </source>
</reference>
<proteinExistence type="predicted"/>
<sequence length="92" mass="10165">MSARGTNGRPEPEVIVNFSDGYSYSKGKMEEVFRSGIFDKPPAKPHKETYAAKKEDVEVIVSELDITRLEAERALAKNNGDVQKALLALITP</sequence>
<dbReference type="EMBL" id="ML170165">
    <property type="protein sequence ID" value="TDL24913.1"/>
    <property type="molecule type" value="Genomic_DNA"/>
</dbReference>
<accession>A0A4Y7QB63</accession>
<dbReference type="Pfam" id="PF19026">
    <property type="entry name" value="UBA_HYPK"/>
    <property type="match status" value="1"/>
</dbReference>
<dbReference type="Gene3D" id="1.10.8.10">
    <property type="entry name" value="DNA helicase RuvA subunit, C-terminal domain"/>
    <property type="match status" value="1"/>
</dbReference>
<evidence type="ECO:0000313" key="2">
    <source>
        <dbReference type="EMBL" id="TDL24913.1"/>
    </source>
</evidence>
<feature type="domain" description="Nascent polypeptide-associated complex subunit alpha-like UBA" evidence="1">
    <location>
        <begin position="53"/>
        <end position="90"/>
    </location>
</feature>
<dbReference type="OrthoDB" id="285219at2759"/>
<evidence type="ECO:0000259" key="1">
    <source>
        <dbReference type="Pfam" id="PF19026"/>
    </source>
</evidence>
<dbReference type="AlphaFoldDB" id="A0A4Y7QB63"/>
<keyword evidence="3" id="KW-1185">Reference proteome</keyword>
<dbReference type="InterPro" id="IPR044034">
    <property type="entry name" value="NAC-like_UBA"/>
</dbReference>
<dbReference type="STRING" id="50990.A0A4Y7QB63"/>